<keyword evidence="3 6" id="KW-0812">Transmembrane</keyword>
<dbReference type="Gene3D" id="1.20.1720.10">
    <property type="entry name" value="Multidrug resistance protein D"/>
    <property type="match status" value="1"/>
</dbReference>
<dbReference type="InterPro" id="IPR011701">
    <property type="entry name" value="MFS"/>
</dbReference>
<reference evidence="8 9" key="1">
    <citation type="journal article" date="2024" name="IMA Fungus">
        <title>IMA Genome - F19 : A genome assembly and annotation guide to empower mycologists, including annotated draft genome sequences of Ceratocystis pirilliformis, Diaporthe australafricana, Fusarium ophioides, Paecilomyces lecythidis, and Sporothrix stenoceras.</title>
        <authorList>
            <person name="Aylward J."/>
            <person name="Wilson A.M."/>
            <person name="Visagie C.M."/>
            <person name="Spraker J."/>
            <person name="Barnes I."/>
            <person name="Buitendag C."/>
            <person name="Ceriani C."/>
            <person name="Del Mar Angel L."/>
            <person name="du Plessis D."/>
            <person name="Fuchs T."/>
            <person name="Gasser K."/>
            <person name="Kramer D."/>
            <person name="Li W."/>
            <person name="Munsamy K."/>
            <person name="Piso A."/>
            <person name="Price J.L."/>
            <person name="Sonnekus B."/>
            <person name="Thomas C."/>
            <person name="van der Nest A."/>
            <person name="van Dijk A."/>
            <person name="van Heerden A."/>
            <person name="van Vuuren N."/>
            <person name="Yilmaz N."/>
            <person name="Duong T.A."/>
            <person name="van der Merwe N.A."/>
            <person name="Wingfield M.J."/>
            <person name="Wingfield B.D."/>
        </authorList>
    </citation>
    <scope>NUCLEOTIDE SEQUENCE [LARGE SCALE GENOMIC DNA]</scope>
    <source>
        <strain evidence="8 9">CMW 18167</strain>
    </source>
</reference>
<comment type="subcellular location">
    <subcellularLocation>
        <location evidence="1">Membrane</location>
        <topology evidence="1">Multi-pass membrane protein</topology>
    </subcellularLocation>
</comment>
<feature type="transmembrane region" description="Helical" evidence="6">
    <location>
        <begin position="358"/>
        <end position="376"/>
    </location>
</feature>
<evidence type="ECO:0000256" key="4">
    <source>
        <dbReference type="ARBA" id="ARBA00022989"/>
    </source>
</evidence>
<protein>
    <recommendedName>
        <fullName evidence="7">Major facilitator superfamily (MFS) profile domain-containing protein</fullName>
    </recommendedName>
</protein>
<feature type="transmembrane region" description="Helical" evidence="6">
    <location>
        <begin position="100"/>
        <end position="122"/>
    </location>
</feature>
<feature type="transmembrane region" description="Helical" evidence="6">
    <location>
        <begin position="32"/>
        <end position="58"/>
    </location>
</feature>
<dbReference type="SUPFAM" id="SSF103473">
    <property type="entry name" value="MFS general substrate transporter"/>
    <property type="match status" value="1"/>
</dbReference>
<feature type="transmembrane region" description="Helical" evidence="6">
    <location>
        <begin position="220"/>
        <end position="242"/>
    </location>
</feature>
<proteinExistence type="inferred from homology"/>
<dbReference type="Pfam" id="PF07690">
    <property type="entry name" value="MFS_1"/>
    <property type="match status" value="1"/>
</dbReference>
<feature type="transmembrane region" description="Helical" evidence="6">
    <location>
        <begin position="157"/>
        <end position="181"/>
    </location>
</feature>
<dbReference type="InterPro" id="IPR020846">
    <property type="entry name" value="MFS_dom"/>
</dbReference>
<feature type="transmembrane region" description="Helical" evidence="6">
    <location>
        <begin position="70"/>
        <end position="88"/>
    </location>
</feature>
<accession>A0ABR3X4R9</accession>
<feature type="transmembrane region" description="Helical" evidence="6">
    <location>
        <begin position="294"/>
        <end position="321"/>
    </location>
</feature>
<evidence type="ECO:0000256" key="3">
    <source>
        <dbReference type="ARBA" id="ARBA00022692"/>
    </source>
</evidence>
<feature type="transmembrane region" description="Helical" evidence="6">
    <location>
        <begin position="254"/>
        <end position="273"/>
    </location>
</feature>
<organism evidence="8 9">
    <name type="scientific">Paecilomyces lecythidis</name>
    <dbReference type="NCBI Taxonomy" id="3004212"/>
    <lineage>
        <taxon>Eukaryota</taxon>
        <taxon>Fungi</taxon>
        <taxon>Dikarya</taxon>
        <taxon>Ascomycota</taxon>
        <taxon>Pezizomycotina</taxon>
        <taxon>Eurotiomycetes</taxon>
        <taxon>Eurotiomycetidae</taxon>
        <taxon>Eurotiales</taxon>
        <taxon>Thermoascaceae</taxon>
        <taxon>Paecilomyces</taxon>
    </lineage>
</organism>
<keyword evidence="4 6" id="KW-1133">Transmembrane helix</keyword>
<evidence type="ECO:0000256" key="2">
    <source>
        <dbReference type="ARBA" id="ARBA00007520"/>
    </source>
</evidence>
<comment type="similarity">
    <text evidence="2">Belongs to the major facilitator superfamily. TCR/Tet family.</text>
</comment>
<evidence type="ECO:0000313" key="8">
    <source>
        <dbReference type="EMBL" id="KAL1870946.1"/>
    </source>
</evidence>
<evidence type="ECO:0000256" key="5">
    <source>
        <dbReference type="ARBA" id="ARBA00023136"/>
    </source>
</evidence>
<feature type="transmembrane region" description="Helical" evidence="6">
    <location>
        <begin position="187"/>
        <end position="208"/>
    </location>
</feature>
<evidence type="ECO:0000313" key="9">
    <source>
        <dbReference type="Proteomes" id="UP001583193"/>
    </source>
</evidence>
<feature type="transmembrane region" description="Helical" evidence="6">
    <location>
        <begin position="388"/>
        <end position="408"/>
    </location>
</feature>
<dbReference type="EMBL" id="JAVDPF010000029">
    <property type="protein sequence ID" value="KAL1870946.1"/>
    <property type="molecule type" value="Genomic_DNA"/>
</dbReference>
<keyword evidence="5 6" id="KW-0472">Membrane</keyword>
<dbReference type="Gene3D" id="1.20.1250.20">
    <property type="entry name" value="MFS general substrate transporter like domains"/>
    <property type="match status" value="1"/>
</dbReference>
<dbReference type="Proteomes" id="UP001583193">
    <property type="component" value="Unassembled WGS sequence"/>
</dbReference>
<dbReference type="PANTHER" id="PTHR23501">
    <property type="entry name" value="MAJOR FACILITATOR SUPERFAMILY"/>
    <property type="match status" value="1"/>
</dbReference>
<comment type="caution">
    <text evidence="8">The sequence shown here is derived from an EMBL/GenBank/DDBJ whole genome shotgun (WGS) entry which is preliminary data.</text>
</comment>
<feature type="domain" description="Major facilitator superfamily (MFS) profile" evidence="7">
    <location>
        <begin position="33"/>
        <end position="487"/>
    </location>
</feature>
<feature type="transmembrane region" description="Helical" evidence="6">
    <location>
        <begin position="420"/>
        <end position="444"/>
    </location>
</feature>
<name>A0ABR3X4R9_9EURO</name>
<gene>
    <name evidence="8" type="ORF">Plec18167_007252</name>
</gene>
<feature type="transmembrane region" description="Helical" evidence="6">
    <location>
        <begin position="500"/>
        <end position="518"/>
    </location>
</feature>
<dbReference type="PANTHER" id="PTHR23501:SF102">
    <property type="entry name" value="DRUG TRANSPORTER, PUTATIVE (AFU_ORTHOLOGUE AFUA_3G08530)-RELATED"/>
    <property type="match status" value="1"/>
</dbReference>
<dbReference type="PROSITE" id="PS50850">
    <property type="entry name" value="MFS"/>
    <property type="match status" value="1"/>
</dbReference>
<feature type="transmembrane region" description="Helical" evidence="6">
    <location>
        <begin position="128"/>
        <end position="145"/>
    </location>
</feature>
<evidence type="ECO:0000256" key="1">
    <source>
        <dbReference type="ARBA" id="ARBA00004141"/>
    </source>
</evidence>
<evidence type="ECO:0000259" key="7">
    <source>
        <dbReference type="PROSITE" id="PS50850"/>
    </source>
</evidence>
<evidence type="ECO:0000256" key="6">
    <source>
        <dbReference type="SAM" id="Phobius"/>
    </source>
</evidence>
<dbReference type="InterPro" id="IPR036259">
    <property type="entry name" value="MFS_trans_sf"/>
</dbReference>
<sequence length="551" mass="59358">MATVSGENKNTTMDLDIDAAEKPQPKSLKFKLTVFFLCLVTLVASMDAVIVAACLAAIAKDLQSTSVESFWMGTSFLLAQTITIPIYGTTSEIFGRKWPVLIATSIFTFGSILCGTAKNVAWLIGGRVVQGIGAGGMIQLVQVILSDISTMSERGLYMAIAAVAWSLGTNIGIPIGGAIGSRTTWRWIFYINIPIGVLCVVGLMYSLHLQQDTSSFMSKLGMLDWIGISVFTAASTLFLYGLTSGGVSHPWGSAAILAPLIIGLVLFALFIFTQWRVSSKPMMPLRIFNDRSAITGYATSFLQGLVFWCVTYYLIIFFLGALQHGVLHSSLETMTSVAYSAPSGLVGSIIIKRTQRFKYIIVVGWALLAAGMGTNVTMHPDSSKAILYAPRVLASIGGGLLFPTPLFAVQARQDGNDVGIATSVQVFMRSLGTAFGVSLGGVIFQNQWTKEVNSSIAAGRIPEQFVVKSNLAEIAYQLIKQFPAAVQREYEWVYARSLATMWYVMMGLSLAGFAVSLISRNDVVKGGLSGTQNFVDEKQASDVERKGGSAE</sequence>
<keyword evidence="9" id="KW-1185">Reference proteome</keyword>